<dbReference type="EMBL" id="CP062803">
    <property type="protein sequence ID" value="QOT75091.1"/>
    <property type="molecule type" value="Genomic_DNA"/>
</dbReference>
<protein>
    <submittedName>
        <fullName evidence="1">Uncharacterized protein</fullName>
    </submittedName>
</protein>
<gene>
    <name evidence="1" type="ORF">F7R26_012655</name>
</gene>
<proteinExistence type="predicted"/>
<evidence type="ECO:0000313" key="1">
    <source>
        <dbReference type="EMBL" id="QOT75091.1"/>
    </source>
</evidence>
<dbReference type="GeneID" id="98401759"/>
<dbReference type="AlphaFoldDB" id="A0A643G611"/>
<dbReference type="Proteomes" id="UP000397656">
    <property type="component" value="Chromosome 1"/>
</dbReference>
<name>A0A643G611_9BURK</name>
<organism evidence="1 2">
    <name type="scientific">Cupriavidus basilensis</name>
    <dbReference type="NCBI Taxonomy" id="68895"/>
    <lineage>
        <taxon>Bacteria</taxon>
        <taxon>Pseudomonadati</taxon>
        <taxon>Pseudomonadota</taxon>
        <taxon>Betaproteobacteria</taxon>
        <taxon>Burkholderiales</taxon>
        <taxon>Burkholderiaceae</taxon>
        <taxon>Cupriavidus</taxon>
    </lineage>
</organism>
<sequence>MKTPEPVVLSTSDDAAKIVTVTGWVDRQGRFWGNDERMARWSGATHLVCECGAVHEKTWTKCPECRQKAHEERYAAMPQEAWDGEAPLYSDACDTYFFSEEELVDYVQDDPERTYENLRLLICKANYPREIDGSDHLSDDLPEDGELPSVLEAAFEALNDVIKKQPPLSWSPRKVRPATESLPALERA</sequence>
<reference evidence="1 2" key="1">
    <citation type="submission" date="2020-10" db="EMBL/GenBank/DDBJ databases">
        <title>Complete genome sequence of Cupriavidus basilensis CCUG 49340T.</title>
        <authorList>
            <person name="Salva-Serra F."/>
            <person name="Donoso R.A."/>
            <person name="Cho K.H."/>
            <person name="Yoo J.A."/>
            <person name="Lee K."/>
            <person name="Yoon S.-H."/>
            <person name="Perez-Pantoja D."/>
            <person name="Moore E.R.B."/>
        </authorList>
    </citation>
    <scope>NUCLEOTIDE SEQUENCE [LARGE SCALE GENOMIC DNA]</scope>
    <source>
        <strain evidence="2">CCUG 49340</strain>
    </source>
</reference>
<evidence type="ECO:0000313" key="2">
    <source>
        <dbReference type="Proteomes" id="UP000397656"/>
    </source>
</evidence>
<accession>A0A643G611</accession>
<dbReference type="RefSeq" id="WP_150983251.1">
    <property type="nucleotide sequence ID" value="NZ_CP062803.1"/>
</dbReference>